<evidence type="ECO:0000313" key="2">
    <source>
        <dbReference type="EMBL" id="KAJ6824073.1"/>
    </source>
</evidence>
<dbReference type="AlphaFoldDB" id="A0AAX6G6K1"/>
<evidence type="ECO:0000256" key="1">
    <source>
        <dbReference type="SAM" id="SignalP"/>
    </source>
</evidence>
<evidence type="ECO:0000313" key="3">
    <source>
        <dbReference type="Proteomes" id="UP001140949"/>
    </source>
</evidence>
<accession>A0AAX6G6K1</accession>
<feature type="signal peptide" evidence="1">
    <location>
        <begin position="1"/>
        <end position="19"/>
    </location>
</feature>
<dbReference type="Proteomes" id="UP001140949">
    <property type="component" value="Unassembled WGS sequence"/>
</dbReference>
<reference evidence="2" key="2">
    <citation type="submission" date="2023-04" db="EMBL/GenBank/DDBJ databases">
        <authorList>
            <person name="Bruccoleri R.E."/>
            <person name="Oakeley E.J."/>
            <person name="Faust A.-M."/>
            <person name="Dessus-Babus S."/>
            <person name="Altorfer M."/>
            <person name="Burckhardt D."/>
            <person name="Oertli M."/>
            <person name="Naumann U."/>
            <person name="Petersen F."/>
            <person name="Wong J."/>
        </authorList>
    </citation>
    <scope>NUCLEOTIDE SEQUENCE</scope>
    <source>
        <strain evidence="2">GSM-AAB239-AS_SAM_17_03QT</strain>
        <tissue evidence="2">Leaf</tissue>
    </source>
</reference>
<feature type="chain" id="PRO_5043758092" evidence="1">
    <location>
        <begin position="20"/>
        <end position="72"/>
    </location>
</feature>
<keyword evidence="3" id="KW-1185">Reference proteome</keyword>
<dbReference type="EMBL" id="JANAVB010022593">
    <property type="protein sequence ID" value="KAJ6824073.1"/>
    <property type="molecule type" value="Genomic_DNA"/>
</dbReference>
<gene>
    <name evidence="2" type="ORF">M6B38_129635</name>
</gene>
<comment type="caution">
    <text evidence="2">The sequence shown here is derived from an EMBL/GenBank/DDBJ whole genome shotgun (WGS) entry which is preliminary data.</text>
</comment>
<keyword evidence="1" id="KW-0732">Signal</keyword>
<proteinExistence type="predicted"/>
<reference evidence="2" key="1">
    <citation type="journal article" date="2023" name="GigaByte">
        <title>Genome assembly of the bearded iris, Iris pallida Lam.</title>
        <authorList>
            <person name="Bruccoleri R.E."/>
            <person name="Oakeley E.J."/>
            <person name="Faust A.M.E."/>
            <person name="Altorfer M."/>
            <person name="Dessus-Babus S."/>
            <person name="Burckhardt D."/>
            <person name="Oertli M."/>
            <person name="Naumann U."/>
            <person name="Petersen F."/>
            <person name="Wong J."/>
        </authorList>
    </citation>
    <scope>NUCLEOTIDE SEQUENCE</scope>
    <source>
        <strain evidence="2">GSM-AAB239-AS_SAM_17_03QT</strain>
    </source>
</reference>
<protein>
    <submittedName>
        <fullName evidence="2">Uncharacterized protein</fullName>
    </submittedName>
</protein>
<sequence>MKVWLVLTWIWWAVIVGPAAWVCSSSLLVTEGRHNNNLSIDKVEFHDVGCTKKSYSTFVESLRKHLSSGNSA</sequence>
<name>A0AAX6G6K1_IRIPA</name>
<organism evidence="2 3">
    <name type="scientific">Iris pallida</name>
    <name type="common">Sweet iris</name>
    <dbReference type="NCBI Taxonomy" id="29817"/>
    <lineage>
        <taxon>Eukaryota</taxon>
        <taxon>Viridiplantae</taxon>
        <taxon>Streptophyta</taxon>
        <taxon>Embryophyta</taxon>
        <taxon>Tracheophyta</taxon>
        <taxon>Spermatophyta</taxon>
        <taxon>Magnoliopsida</taxon>
        <taxon>Liliopsida</taxon>
        <taxon>Asparagales</taxon>
        <taxon>Iridaceae</taxon>
        <taxon>Iridoideae</taxon>
        <taxon>Irideae</taxon>
        <taxon>Iris</taxon>
    </lineage>
</organism>